<keyword evidence="3" id="KW-0479">Metal-binding</keyword>
<dbReference type="Proteomes" id="UP000094389">
    <property type="component" value="Unassembled WGS sequence"/>
</dbReference>
<comment type="similarity">
    <text evidence="1 11">Belongs to the small Tim family.</text>
</comment>
<dbReference type="Pfam" id="PF02953">
    <property type="entry name" value="zf-Tim10_DDP"/>
    <property type="match status" value="1"/>
</dbReference>
<evidence type="ECO:0000256" key="9">
    <source>
        <dbReference type="ARBA" id="ARBA00023136"/>
    </source>
</evidence>
<evidence type="ECO:0000256" key="1">
    <source>
        <dbReference type="ARBA" id="ARBA00006720"/>
    </source>
</evidence>
<accession>A0A1E4S4E5</accession>
<comment type="subunit">
    <text evidence="11">Heterohexamer.</text>
</comment>
<dbReference type="GO" id="GO:0045039">
    <property type="term" value="P:protein insertion into mitochondrial inner membrane"/>
    <property type="evidence" value="ECO:0007669"/>
    <property type="project" value="TreeGrafter"/>
</dbReference>
<comment type="function">
    <text evidence="11">Mitochondrial intermembrane chaperone that participates in the import and insertion of some multi-pass transmembrane proteins into the mitochondrial inner membrane. Also required for the transfer of beta-barrel precursors from the TOM complex to the sorting and assembly machinery (SAM complex) of the outer membrane. Acts as a chaperone-like protein that protects the hydrophobic precursors from aggregation and guide them through the mitochondrial intermembrane space.</text>
</comment>
<dbReference type="PANTHER" id="PTHR11038">
    <property type="entry name" value="MITOCHONDRIAL IMPORT INNER MEMBRANE TRANSLOCASE SUBUNIT TIM10"/>
    <property type="match status" value="1"/>
</dbReference>
<keyword evidence="6 11" id="KW-0653">Protein transport</keyword>
<keyword evidence="8 11" id="KW-0496">Mitochondrion</keyword>
<evidence type="ECO:0000256" key="8">
    <source>
        <dbReference type="ARBA" id="ARBA00023128"/>
    </source>
</evidence>
<dbReference type="InterPro" id="IPR035427">
    <property type="entry name" value="Tim10-like_dom_sf"/>
</dbReference>
<dbReference type="STRING" id="983966.A0A1E4S4E5"/>
<keyword evidence="14" id="KW-1185">Reference proteome</keyword>
<gene>
    <name evidence="13" type="ORF">CYBJADRAFT_167008</name>
</gene>
<dbReference type="OMA" id="EKCIPHE"/>
<dbReference type="SUPFAM" id="SSF144122">
    <property type="entry name" value="Tim10-like"/>
    <property type="match status" value="1"/>
</dbReference>
<dbReference type="Gene3D" id="1.10.287.810">
    <property type="entry name" value="Mitochondrial import inner membrane translocase subunit tim13 like domains"/>
    <property type="match status" value="1"/>
</dbReference>
<evidence type="ECO:0000256" key="6">
    <source>
        <dbReference type="ARBA" id="ARBA00022927"/>
    </source>
</evidence>
<dbReference type="PANTHER" id="PTHR11038:SF18">
    <property type="entry name" value="MITOCHONDRIAL IMPORT INNER MEMBRANE TRANSLOCASE SUBUNIT TIM12"/>
    <property type="match status" value="1"/>
</dbReference>
<reference evidence="13 14" key="1">
    <citation type="journal article" date="2016" name="Proc. Natl. Acad. Sci. U.S.A.">
        <title>Comparative genomics of biotechnologically important yeasts.</title>
        <authorList>
            <person name="Riley R."/>
            <person name="Haridas S."/>
            <person name="Wolfe K.H."/>
            <person name="Lopes M.R."/>
            <person name="Hittinger C.T."/>
            <person name="Goeker M."/>
            <person name="Salamov A.A."/>
            <person name="Wisecaver J.H."/>
            <person name="Long T.M."/>
            <person name="Calvey C.H."/>
            <person name="Aerts A.L."/>
            <person name="Barry K.W."/>
            <person name="Choi C."/>
            <person name="Clum A."/>
            <person name="Coughlan A.Y."/>
            <person name="Deshpande S."/>
            <person name="Douglass A.P."/>
            <person name="Hanson S.J."/>
            <person name="Klenk H.-P."/>
            <person name="LaButti K.M."/>
            <person name="Lapidus A."/>
            <person name="Lindquist E.A."/>
            <person name="Lipzen A.M."/>
            <person name="Meier-Kolthoff J.P."/>
            <person name="Ohm R.A."/>
            <person name="Otillar R.P."/>
            <person name="Pangilinan J.L."/>
            <person name="Peng Y."/>
            <person name="Rokas A."/>
            <person name="Rosa C.A."/>
            <person name="Scheuner C."/>
            <person name="Sibirny A.A."/>
            <person name="Slot J.C."/>
            <person name="Stielow J.B."/>
            <person name="Sun H."/>
            <person name="Kurtzman C.P."/>
            <person name="Blackwell M."/>
            <person name="Grigoriev I.V."/>
            <person name="Jeffries T.W."/>
        </authorList>
    </citation>
    <scope>NUCLEOTIDE SEQUENCE [LARGE SCALE GENOMIC DNA]</scope>
    <source>
        <strain evidence="14">ATCC 18201 / CBS 1600 / BCRC 20928 / JCM 3617 / NBRC 0987 / NRRL Y-1542</strain>
    </source>
</reference>
<evidence type="ECO:0000313" key="13">
    <source>
        <dbReference type="EMBL" id="ODV74320.1"/>
    </source>
</evidence>
<keyword evidence="11" id="KW-0143">Chaperone</keyword>
<evidence type="ECO:0000256" key="3">
    <source>
        <dbReference type="ARBA" id="ARBA00022723"/>
    </source>
</evidence>
<evidence type="ECO:0000256" key="11">
    <source>
        <dbReference type="RuleBase" id="RU367043"/>
    </source>
</evidence>
<dbReference type="AlphaFoldDB" id="A0A1E4S4E5"/>
<evidence type="ECO:0000256" key="7">
    <source>
        <dbReference type="ARBA" id="ARBA00023010"/>
    </source>
</evidence>
<protein>
    <recommendedName>
        <fullName evidence="11">Mitochondrial import inner membrane translocase subunit</fullName>
    </recommendedName>
</protein>
<keyword evidence="10 11" id="KW-1015">Disulfide bond</keyword>
<keyword evidence="2 11" id="KW-0813">Transport</keyword>
<dbReference type="OrthoDB" id="274922at2759"/>
<keyword evidence="7 11" id="KW-0811">Translocation</keyword>
<organism evidence="13 14">
    <name type="scientific">Cyberlindnera jadinii (strain ATCC 18201 / CBS 1600 / BCRC 20928 / JCM 3617 / NBRC 0987 / NRRL Y-1542)</name>
    <name type="common">Torula yeast</name>
    <name type="synonym">Candida utilis</name>
    <dbReference type="NCBI Taxonomy" id="983966"/>
    <lineage>
        <taxon>Eukaryota</taxon>
        <taxon>Fungi</taxon>
        <taxon>Dikarya</taxon>
        <taxon>Ascomycota</taxon>
        <taxon>Saccharomycotina</taxon>
        <taxon>Saccharomycetes</taxon>
        <taxon>Phaffomycetales</taxon>
        <taxon>Phaffomycetaceae</taxon>
        <taxon>Cyberlindnera</taxon>
    </lineage>
</organism>
<proteinExistence type="inferred from homology"/>
<dbReference type="GeneID" id="30989126"/>
<evidence type="ECO:0000256" key="2">
    <source>
        <dbReference type="ARBA" id="ARBA00022448"/>
    </source>
</evidence>
<dbReference type="RefSeq" id="XP_020071359.1">
    <property type="nucleotide sequence ID" value="XM_020214730.1"/>
</dbReference>
<feature type="domain" description="Tim10-like" evidence="12">
    <location>
        <begin position="22"/>
        <end position="81"/>
    </location>
</feature>
<comment type="subcellular location">
    <subcellularLocation>
        <location evidence="11">Mitochondrion inner membrane</location>
        <topology evidence="11">Peripheral membrane protein</topology>
        <orientation evidence="11">Intermembrane side</orientation>
    </subcellularLocation>
</comment>
<dbReference type="GO" id="GO:0015031">
    <property type="term" value="P:protein transport"/>
    <property type="evidence" value="ECO:0007669"/>
    <property type="project" value="UniProtKB-KW"/>
</dbReference>
<evidence type="ECO:0000256" key="5">
    <source>
        <dbReference type="ARBA" id="ARBA00022833"/>
    </source>
</evidence>
<evidence type="ECO:0000313" key="14">
    <source>
        <dbReference type="Proteomes" id="UP000094389"/>
    </source>
</evidence>
<dbReference type="GO" id="GO:0005743">
    <property type="term" value="C:mitochondrial inner membrane"/>
    <property type="evidence" value="ECO:0007669"/>
    <property type="project" value="UniProtKB-SubCell"/>
</dbReference>
<keyword evidence="5" id="KW-0862">Zinc</keyword>
<evidence type="ECO:0000256" key="4">
    <source>
        <dbReference type="ARBA" id="ARBA00022792"/>
    </source>
</evidence>
<dbReference type="GO" id="GO:0046872">
    <property type="term" value="F:metal ion binding"/>
    <property type="evidence" value="ECO:0007669"/>
    <property type="project" value="UniProtKB-KW"/>
</dbReference>
<dbReference type="EMBL" id="KV453928">
    <property type="protein sequence ID" value="ODV74320.1"/>
    <property type="molecule type" value="Genomic_DNA"/>
</dbReference>
<evidence type="ECO:0000256" key="10">
    <source>
        <dbReference type="ARBA" id="ARBA00023157"/>
    </source>
</evidence>
<dbReference type="InterPro" id="IPR004217">
    <property type="entry name" value="Tim10-like"/>
</dbReference>
<comment type="domain">
    <text evidence="11">The twin CX3C motif contains 4 conserved Cys residues that form 2 disulfide bonds in the mitochondrial intermembrane space.</text>
</comment>
<keyword evidence="4 11" id="KW-0999">Mitochondrion inner membrane</keyword>
<name>A0A1E4S4E5_CYBJN</name>
<evidence type="ECO:0000259" key="12">
    <source>
        <dbReference type="Pfam" id="PF02953"/>
    </source>
</evidence>
<keyword evidence="9" id="KW-0472">Membrane</keyword>
<sequence length="98" mass="11343">MSYLLGNMMNQMEADPEKVKFAEVQFDAMNTTFNTMLRTCQSKCIPDEYGEAELNKGETVCVDRCVKKFFKANLAMGRYVQAKGFVPANMRQYDRFTR</sequence>